<reference evidence="1" key="1">
    <citation type="journal article" date="2014" name="Front. Microbiol.">
        <title>High frequency of phylogenetically diverse reductive dehalogenase-homologous genes in deep subseafloor sedimentary metagenomes.</title>
        <authorList>
            <person name="Kawai M."/>
            <person name="Futagami T."/>
            <person name="Toyoda A."/>
            <person name="Takaki Y."/>
            <person name="Nishi S."/>
            <person name="Hori S."/>
            <person name="Arai W."/>
            <person name="Tsubouchi T."/>
            <person name="Morono Y."/>
            <person name="Uchiyama I."/>
            <person name="Ito T."/>
            <person name="Fujiyama A."/>
            <person name="Inagaki F."/>
            <person name="Takami H."/>
        </authorList>
    </citation>
    <scope>NUCLEOTIDE SEQUENCE</scope>
    <source>
        <strain evidence="1">Expedition CK06-06</strain>
    </source>
</reference>
<comment type="caution">
    <text evidence="1">The sequence shown here is derived from an EMBL/GenBank/DDBJ whole genome shotgun (WGS) entry which is preliminary data.</text>
</comment>
<dbReference type="EMBL" id="BARS01003881">
    <property type="protein sequence ID" value="GAF69593.1"/>
    <property type="molecule type" value="Genomic_DNA"/>
</dbReference>
<organism evidence="1">
    <name type="scientific">marine sediment metagenome</name>
    <dbReference type="NCBI Taxonomy" id="412755"/>
    <lineage>
        <taxon>unclassified sequences</taxon>
        <taxon>metagenomes</taxon>
        <taxon>ecological metagenomes</taxon>
    </lineage>
</organism>
<dbReference type="AlphaFoldDB" id="X0RLC0"/>
<feature type="non-terminal residue" evidence="1">
    <location>
        <position position="1"/>
    </location>
</feature>
<evidence type="ECO:0000313" key="1">
    <source>
        <dbReference type="EMBL" id="GAF69593.1"/>
    </source>
</evidence>
<name>X0RLC0_9ZZZZ</name>
<protein>
    <submittedName>
        <fullName evidence="1">Uncharacterized protein</fullName>
    </submittedName>
</protein>
<accession>X0RLC0</accession>
<gene>
    <name evidence="1" type="ORF">S01H1_07542</name>
</gene>
<proteinExistence type="predicted"/>
<sequence>GVGRVCIFLLLGISRREGGISDLYRNRPIIILNSKDKKAAK</sequence>